<keyword evidence="4 6" id="KW-0472">Membrane</keyword>
<dbReference type="PANTHER" id="PTHR47735:SF9">
    <property type="entry name" value="POTASSIUM VOLTAGE-GATED CHANNEL SUBFAMILY KQT MEMBER 4-LIKE ISOFORM X1"/>
    <property type="match status" value="1"/>
</dbReference>
<keyword evidence="3 6" id="KW-1133">Transmembrane helix</keyword>
<dbReference type="SUPFAM" id="SSF81324">
    <property type="entry name" value="Voltage-gated potassium channels"/>
    <property type="match status" value="1"/>
</dbReference>
<dbReference type="WBParaSite" id="SSTP_0000536800.1">
    <property type="protein sequence ID" value="SSTP_0000536800.1"/>
    <property type="gene ID" value="SSTP_0000536800"/>
</dbReference>
<comment type="subcellular location">
    <subcellularLocation>
        <location evidence="1">Membrane</location>
        <topology evidence="1">Multi-pass membrane protein</topology>
    </subcellularLocation>
</comment>
<feature type="domain" description="Ion transport" evidence="7">
    <location>
        <begin position="96"/>
        <end position="331"/>
    </location>
</feature>
<dbReference type="InterPro" id="IPR005821">
    <property type="entry name" value="Ion_trans_dom"/>
</dbReference>
<evidence type="ECO:0000313" key="10">
    <source>
        <dbReference type="WBParaSite" id="TCONS_00005461.p1"/>
    </source>
</evidence>
<reference evidence="9" key="1">
    <citation type="submission" date="2015-08" db="UniProtKB">
        <authorList>
            <consortium name="WormBaseParasite"/>
        </authorList>
    </citation>
    <scope>IDENTIFICATION</scope>
</reference>
<evidence type="ECO:0000259" key="7">
    <source>
        <dbReference type="Pfam" id="PF00520"/>
    </source>
</evidence>
<evidence type="ECO:0000256" key="4">
    <source>
        <dbReference type="ARBA" id="ARBA00023136"/>
    </source>
</evidence>
<proteinExistence type="predicted"/>
<dbReference type="InterPro" id="IPR003937">
    <property type="entry name" value="K_chnl_volt-dep_KCNQ"/>
</dbReference>
<dbReference type="Gene3D" id="1.10.287.70">
    <property type="match status" value="1"/>
</dbReference>
<evidence type="ECO:0000256" key="1">
    <source>
        <dbReference type="ARBA" id="ARBA00004141"/>
    </source>
</evidence>
<feature type="transmembrane region" description="Helical" evidence="6">
    <location>
        <begin position="123"/>
        <end position="147"/>
    </location>
</feature>
<dbReference type="Pfam" id="PF00520">
    <property type="entry name" value="Ion_trans"/>
    <property type="match status" value="1"/>
</dbReference>
<feature type="transmembrane region" description="Helical" evidence="6">
    <location>
        <begin position="168"/>
        <end position="185"/>
    </location>
</feature>
<evidence type="ECO:0000256" key="2">
    <source>
        <dbReference type="ARBA" id="ARBA00022692"/>
    </source>
</evidence>
<dbReference type="PRINTS" id="PR01459">
    <property type="entry name" value="KCNQCHANNEL"/>
</dbReference>
<feature type="region of interest" description="Disordered" evidence="5">
    <location>
        <begin position="722"/>
        <end position="759"/>
    </location>
</feature>
<evidence type="ECO:0000313" key="8">
    <source>
        <dbReference type="Proteomes" id="UP000035681"/>
    </source>
</evidence>
<evidence type="ECO:0000256" key="3">
    <source>
        <dbReference type="ARBA" id="ARBA00022989"/>
    </source>
</evidence>
<dbReference type="PANTHER" id="PTHR47735">
    <property type="entry name" value="POTASSIUM VOLTAGE-GATED CHANNEL SUBFAMILY KQT MEMBER 4"/>
    <property type="match status" value="1"/>
</dbReference>
<feature type="transmembrane region" description="Helical" evidence="6">
    <location>
        <begin position="321"/>
        <end position="343"/>
    </location>
</feature>
<dbReference type="STRING" id="6248.A0A0K0E791"/>
<keyword evidence="8" id="KW-1185">Reference proteome</keyword>
<dbReference type="AlphaFoldDB" id="A0A0K0E791"/>
<dbReference type="InterPro" id="IPR027359">
    <property type="entry name" value="Volt_channel_dom_sf"/>
</dbReference>
<name>A0A0K0E791_STRER</name>
<organism evidence="9">
    <name type="scientific">Strongyloides stercoralis</name>
    <name type="common">Threadworm</name>
    <dbReference type="NCBI Taxonomy" id="6248"/>
    <lineage>
        <taxon>Eukaryota</taxon>
        <taxon>Metazoa</taxon>
        <taxon>Ecdysozoa</taxon>
        <taxon>Nematoda</taxon>
        <taxon>Chromadorea</taxon>
        <taxon>Rhabditida</taxon>
        <taxon>Tylenchina</taxon>
        <taxon>Panagrolaimomorpha</taxon>
        <taxon>Strongyloidoidea</taxon>
        <taxon>Strongyloididae</taxon>
        <taxon>Strongyloides</taxon>
    </lineage>
</organism>
<protein>
    <submittedName>
        <fullName evidence="9 10">Ion_trans domain-containing protein</fullName>
    </submittedName>
</protein>
<dbReference type="Gene3D" id="1.20.120.350">
    <property type="entry name" value="Voltage-gated potassium channels. Chain C"/>
    <property type="match status" value="1"/>
</dbReference>
<evidence type="ECO:0000256" key="6">
    <source>
        <dbReference type="SAM" id="Phobius"/>
    </source>
</evidence>
<evidence type="ECO:0000256" key="5">
    <source>
        <dbReference type="SAM" id="MobiDB-lite"/>
    </source>
</evidence>
<feature type="transmembrane region" description="Helical" evidence="6">
    <location>
        <begin position="230"/>
        <end position="252"/>
    </location>
</feature>
<dbReference type="Proteomes" id="UP000035681">
    <property type="component" value="Unplaced"/>
</dbReference>
<dbReference type="WBParaSite" id="TCONS_00005461.p1">
    <property type="protein sequence ID" value="TCONS_00005461.p1"/>
    <property type="gene ID" value="XLOC_003748"/>
</dbReference>
<sequence length="759" mass="88400">MSYKLENVVEEDENEKKEFLEYENDLTINSDDEDDNSINYNDSLNMLRHRETCAELNDIEKFRKKYKENKYREKLLYIKRRLYTLLEKPTNTLNFLYQMVIFIIIVIIHSLCAMVDIPEYSHFATVVHSLEIIVGLYFIGEFFLRLWCVDADAQYIGIKGRIKYMKRPICIIDIITLLVTIFLIFVDSSNLVNHSTVEKIRFLQILRLFHIDRQMTTWKMMKNIVKQSKYELISVYFITLFLYLIFCSFVFFAESYNEEKMIIQYNKELSTNSSSLIIPNEFSPTFQNYGDAFWFGIISLLTVGYGDIVPKYWISKIITGILAFSCYCMFCAGSSLVGVGLTLQLENANKVKREGKVRHLAASLIQTWYRHRLISDDDMFEKIPKFKQQCLKISETLKRMKHAKQLIKKAAEYRKIKKKSSKVFDYFKKKDIHDSGSRKSSATETSVDVGIQIIKKLGILSQVGSIQSYDKPIDEHIDKMPSLVKKISITSNDIPIIENKNSPVLKKSLSFAGTKPKNNLQKKLSFKSCQYKKSNSIDSSQSENMNTYDSIFYPDFSDEDTYYDYYYSMHQGDLQRINKATSSISISDEHTWKINRLLLERLICLSFLMLKKKFKRARQPYELVDAEAELCEMEYQSNQKIKELEIRLDANLGKPTKSLFAMDDEETTHGIDERLSLCNSRIKSIEKKVNDLNMLGESIIKILQYKQNNEIKSSTKNLIGAELPPIPRIQPKSLPSTPTKNRSTLSIKRSSLKRQSEVL</sequence>
<dbReference type="GO" id="GO:0005249">
    <property type="term" value="F:voltage-gated potassium channel activity"/>
    <property type="evidence" value="ECO:0007669"/>
    <property type="project" value="InterPro"/>
</dbReference>
<feature type="compositionally biased region" description="Polar residues" evidence="5">
    <location>
        <begin position="733"/>
        <end position="749"/>
    </location>
</feature>
<keyword evidence="2 6" id="KW-0812">Transmembrane</keyword>
<evidence type="ECO:0000313" key="9">
    <source>
        <dbReference type="WBParaSite" id="SSTP_0000536800.1"/>
    </source>
</evidence>
<feature type="transmembrane region" description="Helical" evidence="6">
    <location>
        <begin position="95"/>
        <end position="117"/>
    </location>
</feature>
<accession>A0A0K0E791</accession>
<dbReference type="GO" id="GO:0008076">
    <property type="term" value="C:voltage-gated potassium channel complex"/>
    <property type="evidence" value="ECO:0007669"/>
    <property type="project" value="TreeGrafter"/>
</dbReference>